<keyword evidence="2 7" id="KW-0732">Signal</keyword>
<dbReference type="PROSITE" id="PS51914">
    <property type="entry name" value="MRH"/>
    <property type="match status" value="1"/>
</dbReference>
<dbReference type="EMBL" id="JADGJD010000038">
    <property type="protein sequence ID" value="KAJ3056300.1"/>
    <property type="molecule type" value="Genomic_DNA"/>
</dbReference>
<dbReference type="GO" id="GO:0006491">
    <property type="term" value="P:N-glycan processing"/>
    <property type="evidence" value="ECO:0007669"/>
    <property type="project" value="TreeGrafter"/>
</dbReference>
<keyword evidence="10" id="KW-1185">Reference proteome</keyword>
<evidence type="ECO:0000313" key="9">
    <source>
        <dbReference type="EMBL" id="KAJ3056300.1"/>
    </source>
</evidence>
<dbReference type="Pfam" id="PF12999">
    <property type="entry name" value="PRKCSH-like"/>
    <property type="match status" value="1"/>
</dbReference>
<keyword evidence="5" id="KW-0175">Coiled coil</keyword>
<sequence length="444" mass="49040">MRAQLALLACFLVGSAYGDNSAARSVRGIAEADLTRYEPKNGKFHCLNNAKEIPYSAVNDDYCDCDDGSDEPGTSACANGKFYCHNEGHEPSYILSPRVNDGICDPECCDGSDEYDGKIKCPDTCDQVGAETRKQKEESYKLTRQISALSFLVLQGARKKQQYIASAEQSRVGRGGEIVRLEGDVKELTKKYEQIKAQKEEAESLESELKGTEEGSSEQCERQASGVRGWLERILGSVASLKTSSCKDDAVKKVVETYESIVKEQEEPTPASEHDLASVSEVTKLQRQYNDIDEEKRNAENKLQELRTKETRDYGPDGEFEALDGKCFKGDVTEYTYEMCFYGAANQVSKDTGLATHLGNWESWSGVPNKYSEIKYTGGTHCWNGPARSLTVSLECGAEEEVLAVSEPNKCEYHMRLKTPAACDLGVLQEKKKGSGKGGVRDEL</sequence>
<evidence type="ECO:0000256" key="2">
    <source>
        <dbReference type="ARBA" id="ARBA00022729"/>
    </source>
</evidence>
<proteinExistence type="predicted"/>
<keyword evidence="4" id="KW-1015">Disulfide bond</keyword>
<dbReference type="InterPro" id="IPR009011">
    <property type="entry name" value="Man6P_isomerase_rcpt-bd_dom_sf"/>
</dbReference>
<dbReference type="Gene3D" id="4.10.400.10">
    <property type="entry name" value="Low-density Lipoprotein Receptor"/>
    <property type="match status" value="1"/>
</dbReference>
<feature type="signal peptide" evidence="7">
    <location>
        <begin position="1"/>
        <end position="18"/>
    </location>
</feature>
<feature type="coiled-coil region" evidence="5">
    <location>
        <begin position="282"/>
        <end position="312"/>
    </location>
</feature>
<dbReference type="InterPro" id="IPR036055">
    <property type="entry name" value="LDL_receptor-like_sf"/>
</dbReference>
<evidence type="ECO:0000256" key="6">
    <source>
        <dbReference type="SAM" id="MobiDB-lite"/>
    </source>
</evidence>
<evidence type="ECO:0000256" key="5">
    <source>
        <dbReference type="SAM" id="Coils"/>
    </source>
</evidence>
<dbReference type="Gene3D" id="2.70.130.10">
    <property type="entry name" value="Mannose-6-phosphate receptor binding domain"/>
    <property type="match status" value="1"/>
</dbReference>
<feature type="region of interest" description="Disordered" evidence="6">
    <location>
        <begin position="199"/>
        <end position="221"/>
    </location>
</feature>
<dbReference type="PANTHER" id="PTHR12630:SF1">
    <property type="entry name" value="GLUCOSIDASE 2 SUBUNIT BETA"/>
    <property type="match status" value="1"/>
</dbReference>
<evidence type="ECO:0000313" key="10">
    <source>
        <dbReference type="Proteomes" id="UP001212841"/>
    </source>
</evidence>
<keyword evidence="3" id="KW-0256">Endoplasmic reticulum</keyword>
<evidence type="ECO:0000259" key="8">
    <source>
        <dbReference type="PROSITE" id="PS51914"/>
    </source>
</evidence>
<evidence type="ECO:0000256" key="7">
    <source>
        <dbReference type="SAM" id="SignalP"/>
    </source>
</evidence>
<dbReference type="GO" id="GO:0017177">
    <property type="term" value="C:glucosidase II complex"/>
    <property type="evidence" value="ECO:0007669"/>
    <property type="project" value="TreeGrafter"/>
</dbReference>
<dbReference type="Proteomes" id="UP001212841">
    <property type="component" value="Unassembled WGS sequence"/>
</dbReference>
<organism evidence="9 10">
    <name type="scientific">Rhizophlyctis rosea</name>
    <dbReference type="NCBI Taxonomy" id="64517"/>
    <lineage>
        <taxon>Eukaryota</taxon>
        <taxon>Fungi</taxon>
        <taxon>Fungi incertae sedis</taxon>
        <taxon>Chytridiomycota</taxon>
        <taxon>Chytridiomycota incertae sedis</taxon>
        <taxon>Chytridiomycetes</taxon>
        <taxon>Rhizophlyctidales</taxon>
        <taxon>Rhizophlyctidaceae</taxon>
        <taxon>Rhizophlyctis</taxon>
    </lineage>
</organism>
<evidence type="ECO:0000256" key="4">
    <source>
        <dbReference type="ARBA" id="ARBA00023157"/>
    </source>
</evidence>
<name>A0AAD5SIR1_9FUNG</name>
<reference evidence="9" key="1">
    <citation type="submission" date="2020-05" db="EMBL/GenBank/DDBJ databases">
        <title>Phylogenomic resolution of chytrid fungi.</title>
        <authorList>
            <person name="Stajich J.E."/>
            <person name="Amses K."/>
            <person name="Simmons R."/>
            <person name="Seto K."/>
            <person name="Myers J."/>
            <person name="Bonds A."/>
            <person name="Quandt C.A."/>
            <person name="Barry K."/>
            <person name="Liu P."/>
            <person name="Grigoriev I."/>
            <person name="Longcore J.E."/>
            <person name="James T.Y."/>
        </authorList>
    </citation>
    <scope>NUCLEOTIDE SEQUENCE</scope>
    <source>
        <strain evidence="9">JEL0318</strain>
    </source>
</reference>
<dbReference type="Pfam" id="PF13015">
    <property type="entry name" value="PRKCSH_1"/>
    <property type="match status" value="1"/>
</dbReference>
<feature type="compositionally biased region" description="Basic and acidic residues" evidence="6">
    <location>
        <begin position="199"/>
        <end position="213"/>
    </location>
</feature>
<dbReference type="InterPro" id="IPR028146">
    <property type="entry name" value="PRKCSH_N"/>
</dbReference>
<evidence type="ECO:0000256" key="3">
    <source>
        <dbReference type="ARBA" id="ARBA00022824"/>
    </source>
</evidence>
<gene>
    <name evidence="9" type="ORF">HK097_007400</name>
</gene>
<dbReference type="PANTHER" id="PTHR12630">
    <property type="entry name" value="N-LINKED OLIGOSACCHARIDE PROCESSING"/>
    <property type="match status" value="1"/>
</dbReference>
<accession>A0AAD5SIR1</accession>
<dbReference type="SUPFAM" id="SSF50911">
    <property type="entry name" value="Mannose 6-phosphate receptor domain"/>
    <property type="match status" value="1"/>
</dbReference>
<evidence type="ECO:0000256" key="1">
    <source>
        <dbReference type="ARBA" id="ARBA00022387"/>
    </source>
</evidence>
<dbReference type="AlphaFoldDB" id="A0AAD5SIR1"/>
<feature type="chain" id="PRO_5041964273" description="Glucosidase 2 subunit beta" evidence="7">
    <location>
        <begin position="19"/>
        <end position="444"/>
    </location>
</feature>
<comment type="caution">
    <text evidence="9">The sequence shown here is derived from an EMBL/GenBank/DDBJ whole genome shotgun (WGS) entry which is preliminary data.</text>
</comment>
<dbReference type="InterPro" id="IPR036607">
    <property type="entry name" value="PRKCSH"/>
</dbReference>
<feature type="domain" description="MRH" evidence="8">
    <location>
        <begin position="325"/>
        <end position="425"/>
    </location>
</feature>
<protein>
    <recommendedName>
        <fullName evidence="1">Glucosidase 2 subunit beta</fullName>
    </recommendedName>
</protein>
<dbReference type="InterPro" id="IPR039794">
    <property type="entry name" value="Gtb1-like"/>
</dbReference>
<dbReference type="InterPro" id="IPR044865">
    <property type="entry name" value="MRH_dom"/>
</dbReference>